<evidence type="ECO:0000256" key="12">
    <source>
        <dbReference type="HAMAP-Rule" id="MF_02120"/>
    </source>
</evidence>
<dbReference type="EC" id="4.1.1.20" evidence="10 12"/>
<feature type="binding site" evidence="12">
    <location>
        <position position="239"/>
    </location>
    <ligand>
        <name>pyridoxal 5'-phosphate</name>
        <dbReference type="ChEBI" id="CHEBI:597326"/>
    </ligand>
</feature>
<dbReference type="Pfam" id="PF02784">
    <property type="entry name" value="Orn_Arg_deC_N"/>
    <property type="match status" value="1"/>
</dbReference>
<evidence type="ECO:0000256" key="8">
    <source>
        <dbReference type="ARBA" id="ARBA00060643"/>
    </source>
</evidence>
<feature type="binding site" evidence="12">
    <location>
        <position position="347"/>
    </location>
    <ligand>
        <name>substrate</name>
    </ligand>
</feature>
<feature type="domain" description="Orn/DAP/Arg decarboxylase 2 C-terminal" evidence="15">
    <location>
        <begin position="30"/>
        <end position="373"/>
    </location>
</feature>
<evidence type="ECO:0000256" key="5">
    <source>
        <dbReference type="ARBA" id="ARBA00023154"/>
    </source>
</evidence>
<dbReference type="InterPro" id="IPR022643">
    <property type="entry name" value="De-COase2_C"/>
</dbReference>
<feature type="binding site" evidence="12">
    <location>
        <position position="276"/>
    </location>
    <ligand>
        <name>substrate</name>
    </ligand>
</feature>
<feature type="binding site" evidence="12">
    <location>
        <position position="375"/>
    </location>
    <ligand>
        <name>substrate</name>
    </ligand>
</feature>
<comment type="pathway">
    <text evidence="8 12 14">Amino-acid biosynthesis; L-lysine biosynthesis via DAP pathway; L-lysine from DL-2,6-diaminopimelate: step 1/1.</text>
</comment>
<comment type="caution">
    <text evidence="17">The sequence shown here is derived from an EMBL/GenBank/DDBJ whole genome shotgun (WGS) entry which is preliminary data.</text>
</comment>
<comment type="subunit">
    <text evidence="12">Homodimer.</text>
</comment>
<evidence type="ECO:0000256" key="7">
    <source>
        <dbReference type="ARBA" id="ARBA00050464"/>
    </source>
</evidence>
<keyword evidence="6 12" id="KW-0456">Lyase</keyword>
<dbReference type="InterPro" id="IPR022657">
    <property type="entry name" value="De-COase2_CS"/>
</dbReference>
<keyword evidence="5 12" id="KW-0457">Lysine biosynthesis</keyword>
<dbReference type="CDD" id="cd06828">
    <property type="entry name" value="PLPDE_III_DapDC"/>
    <property type="match status" value="1"/>
</dbReference>
<comment type="catalytic activity">
    <reaction evidence="7 12 14">
        <text>meso-2,6-diaminopimelate + H(+) = L-lysine + CO2</text>
        <dbReference type="Rhea" id="RHEA:15101"/>
        <dbReference type="ChEBI" id="CHEBI:15378"/>
        <dbReference type="ChEBI" id="CHEBI:16526"/>
        <dbReference type="ChEBI" id="CHEBI:32551"/>
        <dbReference type="ChEBI" id="CHEBI:57791"/>
        <dbReference type="EC" id="4.1.1.20"/>
    </reaction>
</comment>
<evidence type="ECO:0000313" key="17">
    <source>
        <dbReference type="EMBL" id="MBC8208202.1"/>
    </source>
</evidence>
<protein>
    <recommendedName>
        <fullName evidence="11 12">Diaminopimelate decarboxylase</fullName>
        <shortName evidence="12">DAP decarboxylase</shortName>
        <shortName evidence="12">DAPDC</shortName>
        <ecNumber evidence="10 12">4.1.1.20</ecNumber>
    </recommendedName>
</protein>
<dbReference type="InterPro" id="IPR002986">
    <property type="entry name" value="DAP_deCOOHase_LysA"/>
</dbReference>
<dbReference type="InterPro" id="IPR000183">
    <property type="entry name" value="Orn/DAP/Arg_de-COase"/>
</dbReference>
<dbReference type="PROSITE" id="PS00879">
    <property type="entry name" value="ODR_DC_2_2"/>
    <property type="match status" value="1"/>
</dbReference>
<feature type="binding site" evidence="12">
    <location>
        <begin position="273"/>
        <end position="276"/>
    </location>
    <ligand>
        <name>pyridoxal 5'-phosphate</name>
        <dbReference type="ChEBI" id="CHEBI:597326"/>
    </ligand>
</feature>
<dbReference type="GO" id="GO:0009089">
    <property type="term" value="P:lysine biosynthetic process via diaminopimelate"/>
    <property type="evidence" value="ECO:0007669"/>
    <property type="project" value="UniProtKB-UniRule"/>
</dbReference>
<feature type="domain" description="Orn/DAP/Arg decarboxylase 2 N-terminal" evidence="16">
    <location>
        <begin position="35"/>
        <end position="279"/>
    </location>
</feature>
<dbReference type="Gene3D" id="3.20.20.10">
    <property type="entry name" value="Alanine racemase"/>
    <property type="match status" value="1"/>
</dbReference>
<dbReference type="Gene3D" id="2.40.37.10">
    <property type="entry name" value="Lyase, Ornithine Decarboxylase, Chain A, domain 1"/>
    <property type="match status" value="1"/>
</dbReference>
<dbReference type="InterPro" id="IPR009006">
    <property type="entry name" value="Ala_racemase/Decarboxylase_C"/>
</dbReference>
<dbReference type="AlphaFoldDB" id="A0A8J6N7J4"/>
<reference evidence="17 18" key="1">
    <citation type="submission" date="2020-08" db="EMBL/GenBank/DDBJ databases">
        <title>Bridging the membrane lipid divide: bacteria of the FCB group superphylum have the potential to synthesize archaeal ether lipids.</title>
        <authorList>
            <person name="Villanueva L."/>
            <person name="Von Meijenfeldt F.A.B."/>
            <person name="Westbye A.B."/>
            <person name="Yadav S."/>
            <person name="Hopmans E.C."/>
            <person name="Dutilh B.E."/>
            <person name="Sinninghe Damste J.S."/>
        </authorList>
    </citation>
    <scope>NUCLEOTIDE SEQUENCE [LARGE SCALE GENOMIC DNA]</scope>
    <source>
        <strain evidence="17">NIOZ-UU81</strain>
    </source>
</reference>
<evidence type="ECO:0000256" key="9">
    <source>
        <dbReference type="ARBA" id="ARBA00060983"/>
    </source>
</evidence>
<dbReference type="HAMAP" id="MF_02120">
    <property type="entry name" value="LysA"/>
    <property type="match status" value="1"/>
</dbReference>
<dbReference type="PANTHER" id="PTHR43727:SF2">
    <property type="entry name" value="GROUP IV DECARBOXYLASE"/>
    <property type="match status" value="1"/>
</dbReference>
<evidence type="ECO:0000256" key="4">
    <source>
        <dbReference type="ARBA" id="ARBA00022898"/>
    </source>
</evidence>
<evidence type="ECO:0000256" key="1">
    <source>
        <dbReference type="ARBA" id="ARBA00001933"/>
    </source>
</evidence>
<dbReference type="PRINTS" id="PR01181">
    <property type="entry name" value="DAPDCRBXLASE"/>
</dbReference>
<evidence type="ECO:0000256" key="10">
    <source>
        <dbReference type="ARBA" id="ARBA00066427"/>
    </source>
</evidence>
<dbReference type="UniPathway" id="UPA00034">
    <property type="reaction ID" value="UER00027"/>
</dbReference>
<dbReference type="GO" id="GO:0030170">
    <property type="term" value="F:pyridoxal phosphate binding"/>
    <property type="evidence" value="ECO:0007669"/>
    <property type="project" value="UniProtKB-UniRule"/>
</dbReference>
<evidence type="ECO:0000256" key="11">
    <source>
        <dbReference type="ARBA" id="ARBA00074972"/>
    </source>
</evidence>
<gene>
    <name evidence="12 17" type="primary">lysA</name>
    <name evidence="17" type="ORF">H8E79_03410</name>
</gene>
<proteinExistence type="inferred from homology"/>
<comment type="cofactor">
    <cofactor evidence="1 12 13 14">
        <name>pyridoxal 5'-phosphate</name>
        <dbReference type="ChEBI" id="CHEBI:597326"/>
    </cofactor>
</comment>
<dbReference type="EMBL" id="JACNLK010000030">
    <property type="protein sequence ID" value="MBC8208202.1"/>
    <property type="molecule type" value="Genomic_DNA"/>
</dbReference>
<comment type="function">
    <text evidence="12">Specifically catalyzes the decarboxylation of meso-diaminopimelate (meso-DAP) to L-lysine.</text>
</comment>
<accession>A0A8J6N7J4</accession>
<keyword evidence="3 12" id="KW-0210">Decarboxylase</keyword>
<dbReference type="NCBIfam" id="TIGR01048">
    <property type="entry name" value="lysA"/>
    <property type="match status" value="1"/>
</dbReference>
<dbReference type="PANTHER" id="PTHR43727">
    <property type="entry name" value="DIAMINOPIMELATE DECARBOXYLASE"/>
    <property type="match status" value="1"/>
</dbReference>
<dbReference type="Proteomes" id="UP000599024">
    <property type="component" value="Unassembled WGS sequence"/>
</dbReference>
<dbReference type="PRINTS" id="PR01179">
    <property type="entry name" value="ODADCRBXLASE"/>
</dbReference>
<evidence type="ECO:0000256" key="3">
    <source>
        <dbReference type="ARBA" id="ARBA00022793"/>
    </source>
</evidence>
<evidence type="ECO:0000256" key="14">
    <source>
        <dbReference type="RuleBase" id="RU003738"/>
    </source>
</evidence>
<comment type="similarity">
    <text evidence="9 12">Belongs to the Orn/Lys/Arg decarboxylase class-II family. LysA subfamily.</text>
</comment>
<name>A0A8J6N7J4_9BACT</name>
<evidence type="ECO:0000256" key="13">
    <source>
        <dbReference type="PIRSR" id="PIRSR600183-50"/>
    </source>
</evidence>
<feature type="active site" description="Proton donor" evidence="13">
    <location>
        <position position="346"/>
    </location>
</feature>
<keyword evidence="2 12" id="KW-0028">Amino-acid biosynthesis</keyword>
<feature type="binding site" evidence="12">
    <location>
        <position position="375"/>
    </location>
    <ligand>
        <name>pyridoxal 5'-phosphate</name>
        <dbReference type="ChEBI" id="CHEBI:597326"/>
    </ligand>
</feature>
<evidence type="ECO:0000259" key="16">
    <source>
        <dbReference type="Pfam" id="PF02784"/>
    </source>
</evidence>
<dbReference type="SUPFAM" id="SSF51419">
    <property type="entry name" value="PLP-binding barrel"/>
    <property type="match status" value="1"/>
</dbReference>
<dbReference type="GO" id="GO:0008836">
    <property type="term" value="F:diaminopimelate decarboxylase activity"/>
    <property type="evidence" value="ECO:0007669"/>
    <property type="project" value="UniProtKB-UniRule"/>
</dbReference>
<evidence type="ECO:0000256" key="6">
    <source>
        <dbReference type="ARBA" id="ARBA00023239"/>
    </source>
</evidence>
<feature type="binding site" evidence="12">
    <location>
        <position position="316"/>
    </location>
    <ligand>
        <name>substrate</name>
    </ligand>
</feature>
<feature type="modified residue" description="N6-(pyridoxal phosphate)lysine" evidence="12 13">
    <location>
        <position position="60"/>
    </location>
</feature>
<feature type="binding site" evidence="12">
    <location>
        <position position="320"/>
    </location>
    <ligand>
        <name>substrate</name>
    </ligand>
</feature>
<dbReference type="InterPro" id="IPR029066">
    <property type="entry name" value="PLP-binding_barrel"/>
</dbReference>
<organism evidence="17 18">
    <name type="scientific">Candidatus Desulfatifera sulfidica</name>
    <dbReference type="NCBI Taxonomy" id="2841691"/>
    <lineage>
        <taxon>Bacteria</taxon>
        <taxon>Pseudomonadati</taxon>
        <taxon>Thermodesulfobacteriota</taxon>
        <taxon>Desulfobulbia</taxon>
        <taxon>Desulfobulbales</taxon>
        <taxon>Desulfobulbaceae</taxon>
        <taxon>Candidatus Desulfatifera</taxon>
    </lineage>
</organism>
<evidence type="ECO:0000313" key="18">
    <source>
        <dbReference type="Proteomes" id="UP000599024"/>
    </source>
</evidence>
<dbReference type="SUPFAM" id="SSF50621">
    <property type="entry name" value="Alanine racemase C-terminal domain-like"/>
    <property type="match status" value="1"/>
</dbReference>
<sequence length="421" mass="45848">MNHFQFQNGTLHCEETPVSEIARTVGTPFYLYSRATLERHFKAFDQSFGDIDHLTCFAVKACSNIAVLNLFAKLGGGADIVSGGELFRALKAGIPASKIIYSGVGKTEAELRAGLTAGILMFNVESAQELERLQRVAADMNVTAPVAFRVNPDVDPKTHAYISTGLAKNKFGIPIQEAGELYQQAAAMEHITVKGISCHIGSQLTLISPFIESLVKVKAFVGQLNDQGISIDHIDLGGGVGITYDGEQPPHPQEYARAIKDELGDLKATLIFEPGRVIVGNAGILITEVQYTKSNRGGENEKKFVVVDAAMNDLTRPSLYDAYHRIEPVMDQGAAHERVDIVGPICETGDFLARDRELPRVEQGDLLAVMSAGAYGFTMSSNYNSRPRVAEVLVDGTSHTVIRERETLESLINGEHIPEYK</sequence>
<dbReference type="InterPro" id="IPR022644">
    <property type="entry name" value="De-COase2_N"/>
</dbReference>
<evidence type="ECO:0000259" key="15">
    <source>
        <dbReference type="Pfam" id="PF00278"/>
    </source>
</evidence>
<evidence type="ECO:0000256" key="2">
    <source>
        <dbReference type="ARBA" id="ARBA00022605"/>
    </source>
</evidence>
<keyword evidence="4 12" id="KW-0663">Pyridoxal phosphate</keyword>
<dbReference type="FunFam" id="3.20.20.10:FF:000003">
    <property type="entry name" value="Diaminopimelate decarboxylase"/>
    <property type="match status" value="1"/>
</dbReference>
<dbReference type="FunFam" id="2.40.37.10:FF:000003">
    <property type="entry name" value="Diaminopimelate decarboxylase"/>
    <property type="match status" value="1"/>
</dbReference>
<dbReference type="Pfam" id="PF00278">
    <property type="entry name" value="Orn_DAP_Arg_deC"/>
    <property type="match status" value="1"/>
</dbReference>